<protein>
    <recommendedName>
        <fullName evidence="1">CD-NTase associated protein 4-like DNA endonuclease domain-containing protein</fullName>
    </recommendedName>
</protein>
<feature type="domain" description="CD-NTase associated protein 4-like DNA endonuclease" evidence="1">
    <location>
        <begin position="15"/>
        <end position="221"/>
    </location>
</feature>
<sequence>MSLAKRLVEHPQRETGGSLAQERFDYQALWGLALIFSNHEKSEDYAIAFEFHDDVVMLDSAEAPANVRFYQVKTKDKGHWTLTDLFRRPALKKGQKDEDRPLSFMGKLFSNYEAFPGDTASMSFVSNVPLEFAGANQDIAFKDCNSDTFAKFLKRLQTEHGSATKDQAGLMHFVKADLSLHDASTHAKGKLNNFVVKAHGEIPYNLDGLYRAVIEDCRTRSKYTGEIKSFEDLIRYKAICRADVHKWLAAVGAQAKFPEWSEIAADLTYDAMKKMRLRAEWMKYRAKVLDAGDEGIRSVRRDIRSALASVSDSALSLTDIADTVLAQVKSVAVGHLSPCTDDRLLVMILYEVLQHGETGELQSSDQKPSGEAA</sequence>
<gene>
    <name evidence="2" type="ORF">ABID37_003864</name>
</gene>
<dbReference type="RefSeq" id="WP_354197669.1">
    <property type="nucleotide sequence ID" value="NZ_JBEPML010000016.1"/>
</dbReference>
<evidence type="ECO:0000259" key="1">
    <source>
        <dbReference type="Pfam" id="PF14130"/>
    </source>
</evidence>
<dbReference type="InterPro" id="IPR025382">
    <property type="entry name" value="Cap4-like_endonuclease_dom"/>
</dbReference>
<reference evidence="2 3" key="1">
    <citation type="submission" date="2024-06" db="EMBL/GenBank/DDBJ databases">
        <title>Genomic Encyclopedia of Type Strains, Phase IV (KMG-IV): sequencing the most valuable type-strain genomes for metagenomic binning, comparative biology and taxonomic classification.</title>
        <authorList>
            <person name="Goeker M."/>
        </authorList>
    </citation>
    <scope>NUCLEOTIDE SEQUENCE [LARGE SCALE GENOMIC DNA]</scope>
    <source>
        <strain evidence="2 3">DSM 27865</strain>
    </source>
</reference>
<accession>A0ABV2N3K1</accession>
<comment type="caution">
    <text evidence="2">The sequence shown here is derived from an EMBL/GenBank/DDBJ whole genome shotgun (WGS) entry which is preliminary data.</text>
</comment>
<dbReference type="Proteomes" id="UP001549076">
    <property type="component" value="Unassembled WGS sequence"/>
</dbReference>
<dbReference type="Pfam" id="PF14130">
    <property type="entry name" value="Cap4_nuclease"/>
    <property type="match status" value="1"/>
</dbReference>
<keyword evidence="3" id="KW-1185">Reference proteome</keyword>
<proteinExistence type="predicted"/>
<organism evidence="2 3">
    <name type="scientific">Aquamicrobium terrae</name>
    <dbReference type="NCBI Taxonomy" id="1324945"/>
    <lineage>
        <taxon>Bacteria</taxon>
        <taxon>Pseudomonadati</taxon>
        <taxon>Pseudomonadota</taxon>
        <taxon>Alphaproteobacteria</taxon>
        <taxon>Hyphomicrobiales</taxon>
        <taxon>Phyllobacteriaceae</taxon>
        <taxon>Aquamicrobium</taxon>
    </lineage>
</organism>
<evidence type="ECO:0000313" key="3">
    <source>
        <dbReference type="Proteomes" id="UP001549076"/>
    </source>
</evidence>
<name>A0ABV2N3K1_9HYPH</name>
<evidence type="ECO:0000313" key="2">
    <source>
        <dbReference type="EMBL" id="MET3793626.1"/>
    </source>
</evidence>
<dbReference type="EMBL" id="JBEPML010000016">
    <property type="protein sequence ID" value="MET3793626.1"/>
    <property type="molecule type" value="Genomic_DNA"/>
</dbReference>